<sequence>MSQFLPDKEFSEIVAKGVEFITDDHCNKLTDSLEKKYAKILKVGITKGGCRIVLSDDGFTILFPENVWHKFDVQLNDRLTIVERDCWACDTTYTFVKVLFDKNEVIDEFNQYLLDYISDNLDKRMNAVVNFLNKNFIDNPRAYPDSEYFTIGSYLKNPQMPRPFRMRLGGNFRVSF</sequence>
<proteinExistence type="predicted"/>
<dbReference type="EMBL" id="UPSH01000001">
    <property type="protein sequence ID" value="VBB18118.1"/>
    <property type="molecule type" value="Genomic_DNA"/>
</dbReference>
<keyword evidence="2" id="KW-1185">Reference proteome</keyword>
<name>A0A5K0U7X8_9VIRU</name>
<evidence type="ECO:0000313" key="2">
    <source>
        <dbReference type="Proteomes" id="UP000594342"/>
    </source>
</evidence>
<accession>A0A5K0U7X8</accession>
<comment type="caution">
    <text evidence="1">The sequence shown here is derived from an EMBL/GenBank/DDBJ whole genome shotgun (WGS) entry which is preliminary data.</text>
</comment>
<gene>
    <name evidence="1" type="ORF">YASMINEVIRUS_581</name>
</gene>
<dbReference type="Proteomes" id="UP000594342">
    <property type="component" value="Unassembled WGS sequence"/>
</dbReference>
<organism evidence="1 2">
    <name type="scientific">Yasminevirus sp. GU-2018</name>
    <dbReference type="NCBI Taxonomy" id="2420051"/>
    <lineage>
        <taxon>Viruses</taxon>
        <taxon>Varidnaviria</taxon>
        <taxon>Bamfordvirae</taxon>
        <taxon>Nucleocytoviricota</taxon>
        <taxon>Megaviricetes</taxon>
        <taxon>Imitervirales</taxon>
        <taxon>Mimiviridae</taxon>
        <taxon>Klosneuvirinae</taxon>
        <taxon>Yasminevirus</taxon>
        <taxon>Yasminevirus saudimassiliense</taxon>
    </lineage>
</organism>
<evidence type="ECO:0000313" key="1">
    <source>
        <dbReference type="EMBL" id="VBB18118.1"/>
    </source>
</evidence>
<reference evidence="1 2" key="1">
    <citation type="submission" date="2018-10" db="EMBL/GenBank/DDBJ databases">
        <authorList>
            <consortium name="IHU Genomes"/>
        </authorList>
    </citation>
    <scope>NUCLEOTIDE SEQUENCE [LARGE SCALE GENOMIC DNA]</scope>
    <source>
        <strain evidence="1 2">A1</strain>
    </source>
</reference>
<protein>
    <submittedName>
        <fullName evidence="1">Uncharacterized protein</fullName>
    </submittedName>
</protein>